<evidence type="ECO:0000313" key="2">
    <source>
        <dbReference type="EMBL" id="MDE8034708.1"/>
    </source>
</evidence>
<evidence type="ECO:0008006" key="4">
    <source>
        <dbReference type="Google" id="ProtNLM"/>
    </source>
</evidence>
<keyword evidence="1" id="KW-0732">Signal</keyword>
<feature type="signal peptide" evidence="1">
    <location>
        <begin position="1"/>
        <end position="23"/>
    </location>
</feature>
<reference evidence="2" key="2">
    <citation type="journal article" date="2023" name="Pathogens">
        <title>Pathological Features and Genomic Characterization of an Actinobacillus equuli subsp. equuli Bearing Unique Virulence-Associated Genes from an Adult Horse with Pleuropneumonia.</title>
        <authorList>
            <person name="Kamali M."/>
            <person name="Carossino M."/>
            <person name="Del Piero F."/>
            <person name="Peak L."/>
            <person name="Mitchell M.S."/>
            <person name="Willette J."/>
            <person name="Baker R."/>
            <person name="Li F."/>
            <person name="Kenez A."/>
            <person name="Balasuriya U.B.R."/>
            <person name="Go Y.Y."/>
        </authorList>
    </citation>
    <scope>NUCLEOTIDE SEQUENCE</scope>
    <source>
        <strain evidence="2">4524</strain>
    </source>
</reference>
<name>A0A9X4JD89_ACTEU</name>
<keyword evidence="3" id="KW-1185">Reference proteome</keyword>
<evidence type="ECO:0000256" key="1">
    <source>
        <dbReference type="SAM" id="SignalP"/>
    </source>
</evidence>
<dbReference type="GeneID" id="83061688"/>
<proteinExistence type="predicted"/>
<dbReference type="AlphaFoldDB" id="A0A9X4JD89"/>
<protein>
    <recommendedName>
        <fullName evidence="4">Lipoprotein</fullName>
    </recommendedName>
</protein>
<comment type="caution">
    <text evidence="2">The sequence shown here is derived from an EMBL/GenBank/DDBJ whole genome shotgun (WGS) entry which is preliminary data.</text>
</comment>
<dbReference type="PROSITE" id="PS51257">
    <property type="entry name" value="PROKAR_LIPOPROTEIN"/>
    <property type="match status" value="1"/>
</dbReference>
<dbReference type="RefSeq" id="WP_018651957.1">
    <property type="nucleotide sequence ID" value="NZ_CBCRTM010000002.1"/>
</dbReference>
<gene>
    <name evidence="2" type="ORF">OQ257_05965</name>
</gene>
<dbReference type="EMBL" id="JAPHVQ010000004">
    <property type="protein sequence ID" value="MDE8034708.1"/>
    <property type="molecule type" value="Genomic_DNA"/>
</dbReference>
<dbReference type="Proteomes" id="UP001142444">
    <property type="component" value="Unassembled WGS sequence"/>
</dbReference>
<evidence type="ECO:0000313" key="3">
    <source>
        <dbReference type="Proteomes" id="UP001142444"/>
    </source>
</evidence>
<organism evidence="2 3">
    <name type="scientific">Actinobacillus equuli subsp. equuli</name>
    <dbReference type="NCBI Taxonomy" id="202947"/>
    <lineage>
        <taxon>Bacteria</taxon>
        <taxon>Pseudomonadati</taxon>
        <taxon>Pseudomonadota</taxon>
        <taxon>Gammaproteobacteria</taxon>
        <taxon>Pasteurellales</taxon>
        <taxon>Pasteurellaceae</taxon>
        <taxon>Actinobacillus</taxon>
    </lineage>
</organism>
<feature type="chain" id="PRO_5040913164" description="Lipoprotein" evidence="1">
    <location>
        <begin position="24"/>
        <end position="44"/>
    </location>
</feature>
<reference evidence="2" key="1">
    <citation type="submission" date="2022-11" db="EMBL/GenBank/DDBJ databases">
        <authorList>
            <person name="Kamali M."/>
            <person name="Peak L."/>
            <person name="Go Y.Y."/>
            <person name="Balasuriya U.B.R."/>
            <person name="Carossino M."/>
        </authorList>
    </citation>
    <scope>NUCLEOTIDE SEQUENCE</scope>
    <source>
        <strain evidence="2">4524</strain>
    </source>
</reference>
<accession>A0A9X4JD89</accession>
<sequence>MIKKIIICLCAFALASCAVGGSASVGGGSNGVGAGFSLGTGIRF</sequence>